<organism evidence="15 16">
    <name type="scientific">Oceanisphaera psychrotolerans</name>
    <dbReference type="NCBI Taxonomy" id="1414654"/>
    <lineage>
        <taxon>Bacteria</taxon>
        <taxon>Pseudomonadati</taxon>
        <taxon>Pseudomonadota</taxon>
        <taxon>Gammaproteobacteria</taxon>
        <taxon>Aeromonadales</taxon>
        <taxon>Aeromonadaceae</taxon>
        <taxon>Oceanisphaera</taxon>
    </lineage>
</organism>
<dbReference type="AlphaFoldDB" id="A0A1J4QK39"/>
<gene>
    <name evidence="15" type="ORF">BFR47_08560</name>
</gene>
<proteinExistence type="inferred from homology"/>
<comment type="subcellular location">
    <subcellularLocation>
        <location evidence="2 11">Cytoplasm</location>
    </subcellularLocation>
</comment>
<dbReference type="SUPFAM" id="SSF53474">
    <property type="entry name" value="alpha/beta-Hydrolases"/>
    <property type="match status" value="1"/>
</dbReference>
<dbReference type="RefSeq" id="WP_071471316.1">
    <property type="nucleotide sequence ID" value="NZ_MDKE01000002.1"/>
</dbReference>
<evidence type="ECO:0000256" key="7">
    <source>
        <dbReference type="ARBA" id="ARBA00022490"/>
    </source>
</evidence>
<evidence type="ECO:0000256" key="2">
    <source>
        <dbReference type="ARBA" id="ARBA00004496"/>
    </source>
</evidence>
<comment type="similarity">
    <text evidence="3 11 13">Belongs to the peptidase S33 family.</text>
</comment>
<keyword evidence="16" id="KW-1185">Reference proteome</keyword>
<dbReference type="PRINTS" id="PR00793">
    <property type="entry name" value="PROAMNOPTASE"/>
</dbReference>
<evidence type="ECO:0000256" key="3">
    <source>
        <dbReference type="ARBA" id="ARBA00010088"/>
    </source>
</evidence>
<evidence type="ECO:0000256" key="12">
    <source>
        <dbReference type="PIRSR" id="PIRSR006431-1"/>
    </source>
</evidence>
<evidence type="ECO:0000256" key="5">
    <source>
        <dbReference type="ARBA" id="ARBA00021843"/>
    </source>
</evidence>
<dbReference type="Gene3D" id="3.40.50.1820">
    <property type="entry name" value="alpha/beta hydrolase"/>
    <property type="match status" value="1"/>
</dbReference>
<feature type="active site" description="Proton donor" evidence="12">
    <location>
        <position position="294"/>
    </location>
</feature>
<evidence type="ECO:0000256" key="9">
    <source>
        <dbReference type="ARBA" id="ARBA00022801"/>
    </source>
</evidence>
<dbReference type="GO" id="GO:0004177">
    <property type="term" value="F:aminopeptidase activity"/>
    <property type="evidence" value="ECO:0007669"/>
    <property type="project" value="UniProtKB-UniRule"/>
</dbReference>
<dbReference type="InterPro" id="IPR029058">
    <property type="entry name" value="AB_hydrolase_fold"/>
</dbReference>
<dbReference type="GO" id="GO:0005737">
    <property type="term" value="C:cytoplasm"/>
    <property type="evidence" value="ECO:0007669"/>
    <property type="project" value="UniProtKB-SubCell"/>
</dbReference>
<evidence type="ECO:0000313" key="16">
    <source>
        <dbReference type="Proteomes" id="UP000243073"/>
    </source>
</evidence>
<feature type="active site" evidence="12">
    <location>
        <position position="266"/>
    </location>
</feature>
<comment type="caution">
    <text evidence="15">The sequence shown here is derived from an EMBL/GenBank/DDBJ whole genome shotgun (WGS) entry which is preliminary data.</text>
</comment>
<dbReference type="InterPro" id="IPR000073">
    <property type="entry name" value="AB_hydrolase_1"/>
</dbReference>
<feature type="active site" description="Nucleophile" evidence="12">
    <location>
        <position position="110"/>
    </location>
</feature>
<evidence type="ECO:0000256" key="11">
    <source>
        <dbReference type="PIRNR" id="PIRNR006431"/>
    </source>
</evidence>
<evidence type="ECO:0000256" key="10">
    <source>
        <dbReference type="ARBA" id="ARBA00029605"/>
    </source>
</evidence>
<dbReference type="Proteomes" id="UP000243073">
    <property type="component" value="Unassembled WGS sequence"/>
</dbReference>
<dbReference type="EMBL" id="MDKE01000002">
    <property type="protein sequence ID" value="OIN14326.1"/>
    <property type="molecule type" value="Genomic_DNA"/>
</dbReference>
<dbReference type="OrthoDB" id="9796770at2"/>
<dbReference type="EC" id="3.4.11.5" evidence="4 11"/>
<dbReference type="PIRSF" id="PIRSF006431">
    <property type="entry name" value="Pept_S33"/>
    <property type="match status" value="1"/>
</dbReference>
<dbReference type="PANTHER" id="PTHR43722:SF1">
    <property type="entry name" value="PROLINE IMINOPEPTIDASE"/>
    <property type="match status" value="1"/>
</dbReference>
<sequence length="319" mass="35731">MRTLYPSISAHRQQWLQVSERHRIYVEESGNPLGIPVVLVHGGPGAGTSPEHRRFFDPERYRIILFDQRGAGQSEPHAELADNHTQALVADMELIREAVGVESWLVFGGSWGSTLALFYAIEHPGRVLGLVLRGLFLGRQQDLHWLYQPDGGAAQLFPDYYREFLLPLDGDARHLLSRYYRLLTSSNEVARLQAARAWAIWEGRIATLLPRMDAESHYGEAHSALALARIECHYFVNNCFVEENYIIRALDKVRSLPAVLIHGRYDVICKAAGATELAAHWPELMLQIVPGAGHSAFEPGIIDALVKATDHMAKELAQA</sequence>
<evidence type="ECO:0000256" key="1">
    <source>
        <dbReference type="ARBA" id="ARBA00001585"/>
    </source>
</evidence>
<dbReference type="NCBIfam" id="TIGR01249">
    <property type="entry name" value="pro_imino_pep_1"/>
    <property type="match status" value="1"/>
</dbReference>
<protein>
    <recommendedName>
        <fullName evidence="5 11">Proline iminopeptidase</fullName>
        <shortName evidence="11">PIP</shortName>
        <ecNumber evidence="4 11">3.4.11.5</ecNumber>
    </recommendedName>
    <alternativeName>
        <fullName evidence="10 11">Prolyl aminopeptidase</fullName>
    </alternativeName>
</protein>
<keyword evidence="6 11" id="KW-0031">Aminopeptidase</keyword>
<comment type="catalytic activity">
    <reaction evidence="1 11 13">
        <text>Release of N-terminal proline from a peptide.</text>
        <dbReference type="EC" id="3.4.11.5"/>
    </reaction>
</comment>
<dbReference type="InterPro" id="IPR002410">
    <property type="entry name" value="Peptidase_S33"/>
</dbReference>
<keyword evidence="9 11" id="KW-0378">Hydrolase</keyword>
<keyword evidence="8 11" id="KW-0645">Protease</keyword>
<evidence type="ECO:0000256" key="8">
    <source>
        <dbReference type="ARBA" id="ARBA00022670"/>
    </source>
</evidence>
<dbReference type="GO" id="GO:0006508">
    <property type="term" value="P:proteolysis"/>
    <property type="evidence" value="ECO:0007669"/>
    <property type="project" value="UniProtKB-KW"/>
</dbReference>
<evidence type="ECO:0000256" key="13">
    <source>
        <dbReference type="RuleBase" id="RU003421"/>
    </source>
</evidence>
<dbReference type="PRINTS" id="PR00111">
    <property type="entry name" value="ABHYDROLASE"/>
</dbReference>
<dbReference type="PANTHER" id="PTHR43722">
    <property type="entry name" value="PROLINE IMINOPEPTIDASE"/>
    <property type="match status" value="1"/>
</dbReference>
<accession>A0A1J4QK39</accession>
<dbReference type="STRING" id="1414654.BFR47_08560"/>
<keyword evidence="7 11" id="KW-0963">Cytoplasm</keyword>
<evidence type="ECO:0000259" key="14">
    <source>
        <dbReference type="Pfam" id="PF00561"/>
    </source>
</evidence>
<evidence type="ECO:0000256" key="4">
    <source>
        <dbReference type="ARBA" id="ARBA00012568"/>
    </source>
</evidence>
<feature type="domain" description="AB hydrolase-1" evidence="14">
    <location>
        <begin position="36"/>
        <end position="298"/>
    </location>
</feature>
<reference evidence="15 16" key="1">
    <citation type="submission" date="2016-07" db="EMBL/GenBank/DDBJ databases">
        <title>Draft Genome Sequence of Oceanisphaera psychrotolerans, isolated from coastal sediment samples.</title>
        <authorList>
            <person name="Zhuo S."/>
            <person name="Ruan Z."/>
        </authorList>
    </citation>
    <scope>NUCLEOTIDE SEQUENCE [LARGE SCALE GENOMIC DNA]</scope>
    <source>
        <strain evidence="15 16">LAM-WHM-ZC</strain>
    </source>
</reference>
<evidence type="ECO:0000256" key="6">
    <source>
        <dbReference type="ARBA" id="ARBA00022438"/>
    </source>
</evidence>
<dbReference type="InterPro" id="IPR005944">
    <property type="entry name" value="Pro_iminopeptidase"/>
</dbReference>
<dbReference type="Pfam" id="PF00561">
    <property type="entry name" value="Abhydrolase_1"/>
    <property type="match status" value="1"/>
</dbReference>
<evidence type="ECO:0000313" key="15">
    <source>
        <dbReference type="EMBL" id="OIN14326.1"/>
    </source>
</evidence>
<name>A0A1J4QK39_9GAMM</name>